<protein>
    <recommendedName>
        <fullName evidence="2">Protein-L-isoaspartate O-methyltransferase</fullName>
    </recommendedName>
    <alternativeName>
        <fullName evidence="3">Protein L-isoaspartyl methyltransferase</fullName>
    </alternativeName>
</protein>
<evidence type="ECO:0000313" key="5">
    <source>
        <dbReference type="Proteomes" id="UP001279553"/>
    </source>
</evidence>
<keyword evidence="5" id="KW-1185">Reference proteome</keyword>
<comment type="caution">
    <text evidence="4">The sequence shown here is derived from an EMBL/GenBank/DDBJ whole genome shotgun (WGS) entry which is preliminary data.</text>
</comment>
<evidence type="ECO:0000313" key="4">
    <source>
        <dbReference type="EMBL" id="MDX5931260.1"/>
    </source>
</evidence>
<accession>A0AAW9DRC6</accession>
<dbReference type="Proteomes" id="UP001279553">
    <property type="component" value="Unassembled WGS sequence"/>
</dbReference>
<evidence type="ECO:0000256" key="2">
    <source>
        <dbReference type="ARBA" id="ARBA00013346"/>
    </source>
</evidence>
<dbReference type="AlphaFoldDB" id="A0AAW9DRC6"/>
<dbReference type="InterPro" id="IPR029063">
    <property type="entry name" value="SAM-dependent_MTases_sf"/>
</dbReference>
<dbReference type="InterPro" id="IPR000682">
    <property type="entry name" value="PCMT"/>
</dbReference>
<dbReference type="Gene3D" id="3.40.50.150">
    <property type="entry name" value="Vaccinia Virus protein VP39"/>
    <property type="match status" value="1"/>
</dbReference>
<proteinExistence type="inferred from homology"/>
<dbReference type="SUPFAM" id="SSF53335">
    <property type="entry name" value="S-adenosyl-L-methionine-dependent methyltransferases"/>
    <property type="match status" value="1"/>
</dbReference>
<dbReference type="EMBL" id="JAWXYB010000018">
    <property type="protein sequence ID" value="MDX5931260.1"/>
    <property type="molecule type" value="Genomic_DNA"/>
</dbReference>
<dbReference type="PANTHER" id="PTHR11579:SF18">
    <property type="entry name" value="PROTEIN-L-ISOASPARTATE O-METHYLTRANSFERASE"/>
    <property type="match status" value="1"/>
</dbReference>
<name>A0AAW9DRC6_ACIAO</name>
<reference evidence="4 5" key="1">
    <citation type="submission" date="2023-11" db="EMBL/GenBank/DDBJ databases">
        <title>MicrobeMod: A computational toolkit for identifying prokaryotic methylation and restriction-modification with nanopore sequencing.</title>
        <authorList>
            <person name="Crits-Christoph A."/>
            <person name="Kang S.C."/>
            <person name="Lee H."/>
            <person name="Ostrov N."/>
        </authorList>
    </citation>
    <scope>NUCLEOTIDE SEQUENCE [LARGE SCALE GENOMIC DNA]</scope>
    <source>
        <strain evidence="4 5">DSMZ 700</strain>
    </source>
</reference>
<dbReference type="GO" id="GO:0005737">
    <property type="term" value="C:cytoplasm"/>
    <property type="evidence" value="ECO:0007669"/>
    <property type="project" value="TreeGrafter"/>
</dbReference>
<sequence length="234" mass="24852">MVRRKAGGFLLKDVMKEKELNFRTSRALMVDCQVRPNNIVDDRIIIAMRTLARERFVPPSLAAQAYSDADLPLADGRMMPRPLTIGRLAQSAAVQPGERVLVIGANTGYGAAVLSSCGGVVVALESSPSLRMIASSALAAETPDVRLIGGALIQGAPQHTRFDLIVIEGAIEYLPPALAGQLNETGRLITVIRERGVGRLIRAEPSGAGFAHRVLADCNAPLLAEFAAAPAFAF</sequence>
<gene>
    <name evidence="4" type="ORF">SIL87_10825</name>
</gene>
<dbReference type="Pfam" id="PF01135">
    <property type="entry name" value="PCMT"/>
    <property type="match status" value="1"/>
</dbReference>
<dbReference type="PANTHER" id="PTHR11579">
    <property type="entry name" value="PROTEIN-L-ISOASPARTATE O-METHYLTRANSFERASE"/>
    <property type="match status" value="1"/>
</dbReference>
<organism evidence="4 5">
    <name type="scientific">Acidiphilium acidophilum</name>
    <name type="common">Thiobacillus acidophilus</name>
    <dbReference type="NCBI Taxonomy" id="76588"/>
    <lineage>
        <taxon>Bacteria</taxon>
        <taxon>Pseudomonadati</taxon>
        <taxon>Pseudomonadota</taxon>
        <taxon>Alphaproteobacteria</taxon>
        <taxon>Acetobacterales</taxon>
        <taxon>Acidocellaceae</taxon>
        <taxon>Acidiphilium</taxon>
    </lineage>
</organism>
<dbReference type="GO" id="GO:0004719">
    <property type="term" value="F:protein-L-isoaspartate (D-aspartate) O-methyltransferase activity"/>
    <property type="evidence" value="ECO:0007669"/>
    <property type="project" value="InterPro"/>
</dbReference>
<dbReference type="CDD" id="cd02440">
    <property type="entry name" value="AdoMet_MTases"/>
    <property type="match status" value="1"/>
</dbReference>
<evidence type="ECO:0000256" key="3">
    <source>
        <dbReference type="ARBA" id="ARBA00030757"/>
    </source>
</evidence>
<comment type="similarity">
    <text evidence="1">Belongs to the methyltransferase superfamily. L-isoaspartyl/D-aspartyl protein methyltransferase family.</text>
</comment>
<evidence type="ECO:0000256" key="1">
    <source>
        <dbReference type="ARBA" id="ARBA00005369"/>
    </source>
</evidence>